<gene>
    <name evidence="2" type="ORF">Enr13x_55000</name>
</gene>
<evidence type="ECO:0000313" key="2">
    <source>
        <dbReference type="EMBL" id="QDV45621.1"/>
    </source>
</evidence>
<evidence type="ECO:0000313" key="3">
    <source>
        <dbReference type="Proteomes" id="UP000319004"/>
    </source>
</evidence>
<feature type="region of interest" description="Disordered" evidence="1">
    <location>
        <begin position="1"/>
        <end position="39"/>
    </location>
</feature>
<dbReference type="AlphaFoldDB" id="A0A518HXP0"/>
<proteinExistence type="predicted"/>
<sequence>MPAQPSPSRQTYTRYRDAGDASDVAPGGGRSAEAAGTGQSQRLLQEVLGETLIRHQENSDQLLEVLRDAKLRHVDDPCDEALFVRIATAVLQHRLGARARQLPADLYDEVGRALWTNDYSRRRIEGFWNSLGAES</sequence>
<keyword evidence="3" id="KW-1185">Reference proteome</keyword>
<protein>
    <submittedName>
        <fullName evidence="2">Uncharacterized protein</fullName>
    </submittedName>
</protein>
<evidence type="ECO:0000256" key="1">
    <source>
        <dbReference type="SAM" id="MobiDB-lite"/>
    </source>
</evidence>
<dbReference type="OrthoDB" id="270389at2"/>
<reference evidence="2 3" key="1">
    <citation type="submission" date="2019-03" db="EMBL/GenBank/DDBJ databases">
        <title>Deep-cultivation of Planctomycetes and their phenomic and genomic characterization uncovers novel biology.</title>
        <authorList>
            <person name="Wiegand S."/>
            <person name="Jogler M."/>
            <person name="Boedeker C."/>
            <person name="Pinto D."/>
            <person name="Vollmers J."/>
            <person name="Rivas-Marin E."/>
            <person name="Kohn T."/>
            <person name="Peeters S.H."/>
            <person name="Heuer A."/>
            <person name="Rast P."/>
            <person name="Oberbeckmann S."/>
            <person name="Bunk B."/>
            <person name="Jeske O."/>
            <person name="Meyerdierks A."/>
            <person name="Storesund J.E."/>
            <person name="Kallscheuer N."/>
            <person name="Luecker S."/>
            <person name="Lage O.M."/>
            <person name="Pohl T."/>
            <person name="Merkel B.J."/>
            <person name="Hornburger P."/>
            <person name="Mueller R.-W."/>
            <person name="Bruemmer F."/>
            <person name="Labrenz M."/>
            <person name="Spormann A.M."/>
            <person name="Op den Camp H."/>
            <person name="Overmann J."/>
            <person name="Amann R."/>
            <person name="Jetten M.S.M."/>
            <person name="Mascher T."/>
            <person name="Medema M.H."/>
            <person name="Devos D.P."/>
            <person name="Kaster A.-K."/>
            <person name="Ovreas L."/>
            <person name="Rohde M."/>
            <person name="Galperin M.Y."/>
            <person name="Jogler C."/>
        </authorList>
    </citation>
    <scope>NUCLEOTIDE SEQUENCE [LARGE SCALE GENOMIC DNA]</scope>
    <source>
        <strain evidence="2 3">Enr13</strain>
    </source>
</reference>
<dbReference type="EMBL" id="CP037423">
    <property type="protein sequence ID" value="QDV45621.1"/>
    <property type="molecule type" value="Genomic_DNA"/>
</dbReference>
<name>A0A518HXP0_9BACT</name>
<organism evidence="2 3">
    <name type="scientific">Stieleria neptunia</name>
    <dbReference type="NCBI Taxonomy" id="2527979"/>
    <lineage>
        <taxon>Bacteria</taxon>
        <taxon>Pseudomonadati</taxon>
        <taxon>Planctomycetota</taxon>
        <taxon>Planctomycetia</taxon>
        <taxon>Pirellulales</taxon>
        <taxon>Pirellulaceae</taxon>
        <taxon>Stieleria</taxon>
    </lineage>
</organism>
<dbReference type="RefSeq" id="WP_145389877.1">
    <property type="nucleotide sequence ID" value="NZ_CP037423.1"/>
</dbReference>
<dbReference type="Proteomes" id="UP000319004">
    <property type="component" value="Chromosome"/>
</dbReference>
<dbReference type="KEGG" id="snep:Enr13x_55000"/>
<feature type="compositionally biased region" description="Polar residues" evidence="1">
    <location>
        <begin position="1"/>
        <end position="13"/>
    </location>
</feature>
<accession>A0A518HXP0</accession>